<protein>
    <recommendedName>
        <fullName evidence="2">DUF7730 domain-containing protein</fullName>
    </recommendedName>
</protein>
<proteinExistence type="predicted"/>
<reference evidence="3 4" key="1">
    <citation type="submission" date="2023-09" db="EMBL/GenBank/DDBJ databases">
        <title>Complete-Gapless Cercospora beticola genome.</title>
        <authorList>
            <person name="Wyatt N.A."/>
            <person name="Spanner R.E."/>
            <person name="Bolton M.D."/>
        </authorList>
    </citation>
    <scope>NUCLEOTIDE SEQUENCE [LARGE SCALE GENOMIC DNA]</scope>
    <source>
        <strain evidence="3">Cb09-40</strain>
    </source>
</reference>
<keyword evidence="4" id="KW-1185">Reference proteome</keyword>
<name>A0ABZ0NPG9_CERBT</name>
<gene>
    <name evidence="3" type="ORF">RHO25_006074</name>
</gene>
<evidence type="ECO:0000256" key="1">
    <source>
        <dbReference type="SAM" id="MobiDB-lite"/>
    </source>
</evidence>
<dbReference type="EMBL" id="CP134187">
    <property type="protein sequence ID" value="WPB01448.1"/>
    <property type="molecule type" value="Genomic_DNA"/>
</dbReference>
<feature type="compositionally biased region" description="Basic residues" evidence="1">
    <location>
        <begin position="439"/>
        <end position="448"/>
    </location>
</feature>
<sequence length="448" mass="51330">MATIDYDFSQLPHILSIVRIGARTMQKPGLLGLPAELRNQIWENVVIEPDLHNRIHHRECPLIDHKAAFARLPMCVEERRRSPWEPIEVELNTNKCRKLCRARQGLGLLRVNKQVASEATPIFWQNASFYFADFTELSFTLKHRIPAIHLSLITGIVVHDPDQGGPNHWKSLLPLLQYSSYTAKRELATAFHCLPNLQRIQICPSNLLKVESRNPRFWTDPDEAEIADVLMRVGSLTVLMLLEVHLFGRFSKENPYACISRTYTGGTPPKSRRGVSDAAWRDRLAAPVCRDAWEMAGWVDRNSRIRKAFLDHLREAVENGTAHKSVERWTHLGKSHAEHVRFLGILPKEPEAACIAPVTKTQKPDVILTDPEDHILNQKIAKQTRIQSQATRFNKDLIDHEAVLEQRRIKNILAAKSEEKSRKKAVRKSTREQDAEKKACRKRSGRRS</sequence>
<evidence type="ECO:0000313" key="3">
    <source>
        <dbReference type="EMBL" id="WPB01448.1"/>
    </source>
</evidence>
<dbReference type="Pfam" id="PF24864">
    <property type="entry name" value="DUF7730"/>
    <property type="match status" value="1"/>
</dbReference>
<feature type="region of interest" description="Disordered" evidence="1">
    <location>
        <begin position="415"/>
        <end position="448"/>
    </location>
</feature>
<dbReference type="GeneID" id="35428036"/>
<feature type="compositionally biased region" description="Basic and acidic residues" evidence="1">
    <location>
        <begin position="429"/>
        <end position="438"/>
    </location>
</feature>
<evidence type="ECO:0000259" key="2">
    <source>
        <dbReference type="Pfam" id="PF24864"/>
    </source>
</evidence>
<feature type="domain" description="DUF7730" evidence="2">
    <location>
        <begin position="32"/>
        <end position="157"/>
    </location>
</feature>
<dbReference type="InterPro" id="IPR038883">
    <property type="entry name" value="AN11006-like"/>
</dbReference>
<evidence type="ECO:0000313" key="4">
    <source>
        <dbReference type="Proteomes" id="UP001302367"/>
    </source>
</evidence>
<dbReference type="Proteomes" id="UP001302367">
    <property type="component" value="Chromosome 4"/>
</dbReference>
<dbReference type="PANTHER" id="PTHR42085:SF1">
    <property type="entry name" value="F-BOX DOMAIN-CONTAINING PROTEIN"/>
    <property type="match status" value="1"/>
</dbReference>
<dbReference type="InterPro" id="IPR056632">
    <property type="entry name" value="DUF7730"/>
</dbReference>
<organism evidence="3 4">
    <name type="scientific">Cercospora beticola</name>
    <name type="common">Sugarbeet leaf spot fungus</name>
    <dbReference type="NCBI Taxonomy" id="122368"/>
    <lineage>
        <taxon>Eukaryota</taxon>
        <taxon>Fungi</taxon>
        <taxon>Dikarya</taxon>
        <taxon>Ascomycota</taxon>
        <taxon>Pezizomycotina</taxon>
        <taxon>Dothideomycetes</taxon>
        <taxon>Dothideomycetidae</taxon>
        <taxon>Mycosphaerellales</taxon>
        <taxon>Mycosphaerellaceae</taxon>
        <taxon>Cercospora</taxon>
    </lineage>
</organism>
<dbReference type="PANTHER" id="PTHR42085">
    <property type="entry name" value="F-BOX DOMAIN-CONTAINING PROTEIN"/>
    <property type="match status" value="1"/>
</dbReference>
<accession>A0ABZ0NPG9</accession>
<dbReference type="RefSeq" id="XP_023451984.2">
    <property type="nucleotide sequence ID" value="XM_023596931.2"/>
</dbReference>